<dbReference type="AlphaFoldDB" id="A0A624B9S9"/>
<organism evidence="1">
    <name type="scientific">Salmonella montevideo</name>
    <dbReference type="NCBI Taxonomy" id="115981"/>
    <lineage>
        <taxon>Bacteria</taxon>
        <taxon>Pseudomonadati</taxon>
        <taxon>Pseudomonadota</taxon>
        <taxon>Gammaproteobacteria</taxon>
        <taxon>Enterobacterales</taxon>
        <taxon>Enterobacteriaceae</taxon>
        <taxon>Salmonella</taxon>
    </lineage>
</organism>
<protein>
    <submittedName>
        <fullName evidence="1">Cytoplasmic protein</fullName>
    </submittedName>
</protein>
<proteinExistence type="predicted"/>
<comment type="caution">
    <text evidence="1">The sequence shown here is derived from an EMBL/GenBank/DDBJ whole genome shotgun (WGS) entry which is preliminary data.</text>
</comment>
<accession>A0A624B9S9</accession>
<dbReference type="EMBL" id="AALGYR010000022">
    <property type="protein sequence ID" value="ECZ5263502.1"/>
    <property type="molecule type" value="Genomic_DNA"/>
</dbReference>
<evidence type="ECO:0000313" key="1">
    <source>
        <dbReference type="EMBL" id="ECZ5263502.1"/>
    </source>
</evidence>
<name>A0A624B9S9_SALMO</name>
<sequence length="122" mass="13803">MLQEKPNPIVKNFNFEYCGFSTFITPVDGVGGILAKWFSNKHNVSVPTPYIFGQDPIPGVNLYRNTKAKFVMANGGNSIPCAMAKYNAKTGQFIHITSDNDFLQIMRETRDMKKQFIYSLNL</sequence>
<gene>
    <name evidence="1" type="ORF">AHQ27_22135</name>
</gene>
<reference evidence="1" key="1">
    <citation type="submission" date="2018-07" db="EMBL/GenBank/DDBJ databases">
        <authorList>
            <consortium name="GenomeTrakr network: Whole genome sequencing for foodborne pathogen traceback"/>
        </authorList>
    </citation>
    <scope>NUCLEOTIDE SEQUENCE</scope>
    <source>
        <strain evidence="1">FDA00000044</strain>
    </source>
</reference>